<dbReference type="SUPFAM" id="SSF51735">
    <property type="entry name" value="NAD(P)-binding Rossmann-fold domains"/>
    <property type="match status" value="1"/>
</dbReference>
<keyword evidence="5" id="KW-1185">Reference proteome</keyword>
<evidence type="ECO:0000313" key="5">
    <source>
        <dbReference type="Proteomes" id="UP001354931"/>
    </source>
</evidence>
<dbReference type="InterPro" id="IPR036291">
    <property type="entry name" value="NAD(P)-bd_dom_sf"/>
</dbReference>
<reference evidence="4 5" key="1">
    <citation type="submission" date="2022-10" db="EMBL/GenBank/DDBJ databases">
        <authorList>
            <person name="Xie J."/>
            <person name="Shen N."/>
        </authorList>
    </citation>
    <scope>NUCLEOTIDE SEQUENCE [LARGE SCALE GENOMIC DNA]</scope>
    <source>
        <strain evidence="4 5">YIM65594</strain>
    </source>
</reference>
<gene>
    <name evidence="4" type="ORF">OKJ99_33695</name>
</gene>
<sequence length="363" mass="38224">MSRSVNVGILGTGSIFRAYAAGIATLPELTVTRVADVDLERARTAAAEFGIPAAGTTEELLADDDVEIVVNITPPAVHAPLNEAALRAGKHVYTEKPLAATTELARANLVTATETGRTLGGAPDTFLGTAGQTARAAIDDGLIGTPFAATSFVRSSRVQAWHPSPGFFFQAGGGPVLDWGPYHVAALVNLLGPVRDVMGANAMAEKELAVTAPERTVESVPVEVPTHATSILRFDSGVLATVMYSFDVWDTELPHLEIYGTGGTLSLPDPNTFDRPVRIKRRGDTEWSELPAVTEAKAPATGPFRGLGVLDLARHLDGGPHRASGDFAFHVLDVLERMSLASPESGALTVLSSVKRPAPLDRP</sequence>
<evidence type="ECO:0000313" key="4">
    <source>
        <dbReference type="EMBL" id="MEB8342459.1"/>
    </source>
</evidence>
<dbReference type="Gene3D" id="3.40.50.720">
    <property type="entry name" value="NAD(P)-binding Rossmann-like Domain"/>
    <property type="match status" value="1"/>
</dbReference>
<dbReference type="Pfam" id="PF01408">
    <property type="entry name" value="GFO_IDH_MocA"/>
    <property type="match status" value="1"/>
</dbReference>
<dbReference type="InterPro" id="IPR050463">
    <property type="entry name" value="Gfo/Idh/MocA_oxidrdct_glycsds"/>
</dbReference>
<dbReference type="Pfam" id="PF22725">
    <property type="entry name" value="GFO_IDH_MocA_C3"/>
    <property type="match status" value="1"/>
</dbReference>
<keyword evidence="1" id="KW-0560">Oxidoreductase</keyword>
<feature type="domain" description="Gfo/Idh/MocA-like oxidoreductase N-terminal" evidence="2">
    <location>
        <begin position="5"/>
        <end position="119"/>
    </location>
</feature>
<dbReference type="PANTHER" id="PTHR43818:SF11">
    <property type="entry name" value="BCDNA.GH03377"/>
    <property type="match status" value="1"/>
</dbReference>
<dbReference type="InterPro" id="IPR055170">
    <property type="entry name" value="GFO_IDH_MocA-like_dom"/>
</dbReference>
<proteinExistence type="predicted"/>
<protein>
    <submittedName>
        <fullName evidence="4">Gfo/Idh/MocA family oxidoreductase</fullName>
    </submittedName>
</protein>
<accession>A0ABU6FEK6</accession>
<evidence type="ECO:0000259" key="2">
    <source>
        <dbReference type="Pfam" id="PF01408"/>
    </source>
</evidence>
<dbReference type="InterPro" id="IPR000683">
    <property type="entry name" value="Gfo/Idh/MocA-like_OxRdtase_N"/>
</dbReference>
<dbReference type="RefSeq" id="WP_326021940.1">
    <property type="nucleotide sequence ID" value="NZ_JAOZYC010000164.1"/>
</dbReference>
<dbReference type="SUPFAM" id="SSF55347">
    <property type="entry name" value="Glyceraldehyde-3-phosphate dehydrogenase-like, C-terminal domain"/>
    <property type="match status" value="1"/>
</dbReference>
<organism evidence="4 5">
    <name type="scientific">Streptomyces endophyticus</name>
    <dbReference type="NCBI Taxonomy" id="714166"/>
    <lineage>
        <taxon>Bacteria</taxon>
        <taxon>Bacillati</taxon>
        <taxon>Actinomycetota</taxon>
        <taxon>Actinomycetes</taxon>
        <taxon>Kitasatosporales</taxon>
        <taxon>Streptomycetaceae</taxon>
        <taxon>Streptomyces</taxon>
    </lineage>
</organism>
<dbReference type="Gene3D" id="3.30.360.10">
    <property type="entry name" value="Dihydrodipicolinate Reductase, domain 2"/>
    <property type="match status" value="1"/>
</dbReference>
<dbReference type="Proteomes" id="UP001354931">
    <property type="component" value="Unassembled WGS sequence"/>
</dbReference>
<comment type="caution">
    <text evidence="4">The sequence shown here is derived from an EMBL/GenBank/DDBJ whole genome shotgun (WGS) entry which is preliminary data.</text>
</comment>
<evidence type="ECO:0000259" key="3">
    <source>
        <dbReference type="Pfam" id="PF22725"/>
    </source>
</evidence>
<feature type="domain" description="GFO/IDH/MocA-like oxidoreductase" evidence="3">
    <location>
        <begin position="132"/>
        <end position="265"/>
    </location>
</feature>
<dbReference type="EMBL" id="JAOZYC010000164">
    <property type="protein sequence ID" value="MEB8342459.1"/>
    <property type="molecule type" value="Genomic_DNA"/>
</dbReference>
<name>A0ABU6FEK6_9ACTN</name>
<dbReference type="PANTHER" id="PTHR43818">
    <property type="entry name" value="BCDNA.GH03377"/>
    <property type="match status" value="1"/>
</dbReference>
<evidence type="ECO:0000256" key="1">
    <source>
        <dbReference type="ARBA" id="ARBA00023002"/>
    </source>
</evidence>